<feature type="region of interest" description="Disordered" evidence="1">
    <location>
        <begin position="220"/>
        <end position="253"/>
    </location>
</feature>
<sequence>MTGRRSFLGTLAAAGVATATGLVVVPSPPESPATVSGTTDESTDPPVDLADASWFDATQPITDEDATPIARYQYKATETGYEPTAPINVVVSLAGPADVDVDVDLETVIGVFEDAGWTRELEEYTRYAWDRTTERYVLQEATAAETYYGTSGRLHVRCWEFEGVVSIQAHQDDAARPFHVIESYDRGRQVAEALFRANGWAVSRAAIDLDNAAQPDHDGYASVVWPTADDGDTDARSGTNTRTDTAPELEVIP</sequence>
<dbReference type="RefSeq" id="WP_338004109.1">
    <property type="nucleotide sequence ID" value="NZ_JAOPKA010000007.1"/>
</dbReference>
<dbReference type="AlphaFoldDB" id="A0AAP2YZ82"/>
<dbReference type="Proteomes" id="UP001321018">
    <property type="component" value="Unassembled WGS sequence"/>
</dbReference>
<dbReference type="InterPro" id="IPR019546">
    <property type="entry name" value="TAT_signal_bac_arc"/>
</dbReference>
<evidence type="ECO:0000313" key="2">
    <source>
        <dbReference type="EMBL" id="MCU4742284.1"/>
    </source>
</evidence>
<accession>A0AAP2YZ82</accession>
<name>A0AAP2YZ82_9EURY</name>
<proteinExistence type="predicted"/>
<reference evidence="2" key="1">
    <citation type="submission" date="2022-09" db="EMBL/GenBank/DDBJ databases">
        <title>Enrichment on poylsaccharides allowed isolation of novel metabolic and taxonomic groups of Haloarchaea.</title>
        <authorList>
            <person name="Sorokin D.Y."/>
            <person name="Elcheninov A.G."/>
            <person name="Khizhniak T.V."/>
            <person name="Kolganova T.V."/>
            <person name="Kublanov I.V."/>
        </authorList>
    </citation>
    <scope>NUCLEOTIDE SEQUENCE</scope>
    <source>
        <strain evidence="2">AArc-xg1-1</strain>
    </source>
</reference>
<gene>
    <name evidence="2" type="ORF">OB960_12845</name>
</gene>
<comment type="caution">
    <text evidence="2">The sequence shown here is derived from an EMBL/GenBank/DDBJ whole genome shotgun (WGS) entry which is preliminary data.</text>
</comment>
<organism evidence="2 3">
    <name type="scientific">Natronoglomus mannanivorans</name>
    <dbReference type="NCBI Taxonomy" id="2979990"/>
    <lineage>
        <taxon>Archaea</taxon>
        <taxon>Methanobacteriati</taxon>
        <taxon>Methanobacteriota</taxon>
        <taxon>Stenosarchaea group</taxon>
        <taxon>Halobacteria</taxon>
        <taxon>Halobacteriales</taxon>
        <taxon>Natrialbaceae</taxon>
        <taxon>Natronoglomus</taxon>
    </lineage>
</organism>
<evidence type="ECO:0000256" key="1">
    <source>
        <dbReference type="SAM" id="MobiDB-lite"/>
    </source>
</evidence>
<evidence type="ECO:0000313" key="3">
    <source>
        <dbReference type="Proteomes" id="UP001321018"/>
    </source>
</evidence>
<dbReference type="InterPro" id="IPR006311">
    <property type="entry name" value="TAT_signal"/>
</dbReference>
<dbReference type="PROSITE" id="PS51318">
    <property type="entry name" value="TAT"/>
    <property type="match status" value="1"/>
</dbReference>
<feature type="region of interest" description="Disordered" evidence="1">
    <location>
        <begin position="25"/>
        <end position="45"/>
    </location>
</feature>
<protein>
    <submittedName>
        <fullName evidence="2">Twin-arginine translocation signal domain-containing protein</fullName>
    </submittedName>
</protein>
<dbReference type="NCBIfam" id="TIGR01409">
    <property type="entry name" value="TAT_signal_seq"/>
    <property type="match status" value="1"/>
</dbReference>
<dbReference type="EMBL" id="JAOPKA010000007">
    <property type="protein sequence ID" value="MCU4742284.1"/>
    <property type="molecule type" value="Genomic_DNA"/>
</dbReference>